<reference evidence="1" key="1">
    <citation type="submission" date="2016-01" db="EMBL/GenBank/DDBJ databases">
        <authorList>
            <person name="Peeters C."/>
        </authorList>
    </citation>
    <scope>NUCLEOTIDE SEQUENCE [LARGE SCALE GENOMIC DNA]</scope>
    <source>
        <strain evidence="1">LMG 22934</strain>
    </source>
</reference>
<evidence type="ECO:0000313" key="2">
    <source>
        <dbReference type="Proteomes" id="UP000054977"/>
    </source>
</evidence>
<dbReference type="EMBL" id="FCNW02000035">
    <property type="protein sequence ID" value="SAL57011.1"/>
    <property type="molecule type" value="Genomic_DNA"/>
</dbReference>
<gene>
    <name evidence="1" type="ORF">AWB65_04986</name>
</gene>
<organism evidence="1 2">
    <name type="scientific">Caballeronia humi</name>
    <dbReference type="NCBI Taxonomy" id="326474"/>
    <lineage>
        <taxon>Bacteria</taxon>
        <taxon>Pseudomonadati</taxon>
        <taxon>Pseudomonadota</taxon>
        <taxon>Betaproteobacteria</taxon>
        <taxon>Burkholderiales</taxon>
        <taxon>Burkholderiaceae</taxon>
        <taxon>Caballeronia</taxon>
    </lineage>
</organism>
<accession>A0A158ILQ7</accession>
<proteinExistence type="predicted"/>
<keyword evidence="2" id="KW-1185">Reference proteome</keyword>
<evidence type="ECO:0000313" key="1">
    <source>
        <dbReference type="EMBL" id="SAL57011.1"/>
    </source>
</evidence>
<sequence>MLTTSDPAFGSLIASAPTCSPDTSFGRYLRFCASVPLRWIWFTHRFECAPYDNPTDADAREISSIATMCAV</sequence>
<protein>
    <submittedName>
        <fullName evidence="1">Uncharacterized protein</fullName>
    </submittedName>
</protein>
<comment type="caution">
    <text evidence="1">The sequence shown here is derived from an EMBL/GenBank/DDBJ whole genome shotgun (WGS) entry which is preliminary data.</text>
</comment>
<dbReference type="Proteomes" id="UP000054977">
    <property type="component" value="Unassembled WGS sequence"/>
</dbReference>
<name>A0A158ILQ7_9BURK</name>
<dbReference type="AlphaFoldDB" id="A0A158ILQ7"/>